<sequence length="413" mass="49439">MHRDNNQIKLKLDIIEPNEIRHIVHLSLIIPAANEEFIRTRYVEVHRKLVRENEHLSTKIDNIERDMNNLRLSKSQDEQRCEDELTHQKHEYEDRIRNLERENRAEKEILIRNERNLKSKITKLEIDVESISEKFDKERQEFEQKCTDIKEMFTQELEKKNFRIKDLEEKNNQLNSEHDYQREFREKCCKQMKLVESDLESTKKDLTKANEIIRKLQEEVTSSREKLGILNQVTHKQEKIVGIKESTVEQLGADLKLCLQQLKWREKEIDRLETELERYKTKYSQSELQIKANKMVIAKLNKQLDLHEMQPMPQQEKTIPTNGDAVPDNRKSQPFTKNVEFCLDQPRKTKCKTLLPRDDIERDSNEIVEQYDSQKNDLFLHIKPKTKLKEVNVKTNHKLTSNVIPSTRRNRIL</sequence>
<dbReference type="SUPFAM" id="SSF57997">
    <property type="entry name" value="Tropomyosin"/>
    <property type="match status" value="1"/>
</dbReference>
<feature type="coiled-coil region" evidence="1">
    <location>
        <begin position="46"/>
        <end position="226"/>
    </location>
</feature>
<evidence type="ECO:0000256" key="1">
    <source>
        <dbReference type="SAM" id="Coils"/>
    </source>
</evidence>
<keyword evidence="3" id="KW-1185">Reference proteome</keyword>
<accession>A0A9Q0RSM0</accession>
<reference evidence="2" key="1">
    <citation type="submission" date="2022-12" db="EMBL/GenBank/DDBJ databases">
        <title>Genome assemblies of Blomia tropicalis.</title>
        <authorList>
            <person name="Cui Y."/>
        </authorList>
    </citation>
    <scope>NUCLEOTIDE SEQUENCE</scope>
    <source>
        <tissue evidence="2">Adult mites</tissue>
    </source>
</reference>
<dbReference type="Proteomes" id="UP001142055">
    <property type="component" value="Chromosome 1"/>
</dbReference>
<evidence type="ECO:0000313" key="3">
    <source>
        <dbReference type="Proteomes" id="UP001142055"/>
    </source>
</evidence>
<keyword evidence="1" id="KW-0175">Coiled coil</keyword>
<dbReference type="PANTHER" id="PTHR44281">
    <property type="entry name" value="SPINDLE ASSEMBLY ABNORMAL PROTEIN 6 HOMOLOG"/>
    <property type="match status" value="1"/>
</dbReference>
<dbReference type="PANTHER" id="PTHR44281:SF2">
    <property type="entry name" value="SPINDLE ASSEMBLY ABNORMAL PROTEIN 6 HOMOLOG"/>
    <property type="match status" value="1"/>
</dbReference>
<name>A0A9Q0RSM0_BLOTA</name>
<gene>
    <name evidence="2" type="ORF">RDWZM_003375</name>
</gene>
<comment type="caution">
    <text evidence="2">The sequence shown here is derived from an EMBL/GenBank/DDBJ whole genome shotgun (WGS) entry which is preliminary data.</text>
</comment>
<dbReference type="GO" id="GO:0005814">
    <property type="term" value="C:centriole"/>
    <property type="evidence" value="ECO:0007669"/>
    <property type="project" value="TreeGrafter"/>
</dbReference>
<dbReference type="OMA" id="TEWNARM"/>
<dbReference type="EMBL" id="JAPWDV010000001">
    <property type="protein sequence ID" value="KAJ6224830.1"/>
    <property type="molecule type" value="Genomic_DNA"/>
</dbReference>
<proteinExistence type="predicted"/>
<dbReference type="Gene3D" id="2.170.210.20">
    <property type="entry name" value="Spindle assembly abnormal protein 6, N-terminal domain"/>
    <property type="match status" value="1"/>
</dbReference>
<evidence type="ECO:0000313" key="2">
    <source>
        <dbReference type="EMBL" id="KAJ6224830.1"/>
    </source>
</evidence>
<feature type="coiled-coil region" evidence="1">
    <location>
        <begin position="262"/>
        <end position="289"/>
    </location>
</feature>
<protein>
    <submittedName>
        <fullName evidence="2">Uncharacterized protein</fullName>
    </submittedName>
</protein>
<organism evidence="2 3">
    <name type="scientific">Blomia tropicalis</name>
    <name type="common">Mite</name>
    <dbReference type="NCBI Taxonomy" id="40697"/>
    <lineage>
        <taxon>Eukaryota</taxon>
        <taxon>Metazoa</taxon>
        <taxon>Ecdysozoa</taxon>
        <taxon>Arthropoda</taxon>
        <taxon>Chelicerata</taxon>
        <taxon>Arachnida</taxon>
        <taxon>Acari</taxon>
        <taxon>Acariformes</taxon>
        <taxon>Sarcoptiformes</taxon>
        <taxon>Astigmata</taxon>
        <taxon>Glycyphagoidea</taxon>
        <taxon>Echimyopodidae</taxon>
        <taxon>Blomia</taxon>
    </lineage>
</organism>
<dbReference type="InterPro" id="IPR038558">
    <property type="entry name" value="SAS-6_N_sf"/>
</dbReference>
<dbReference type="GO" id="GO:0005813">
    <property type="term" value="C:centrosome"/>
    <property type="evidence" value="ECO:0007669"/>
    <property type="project" value="TreeGrafter"/>
</dbReference>
<dbReference type="AlphaFoldDB" id="A0A9Q0RSM0"/>
<dbReference type="GO" id="GO:0007099">
    <property type="term" value="P:centriole replication"/>
    <property type="evidence" value="ECO:0007669"/>
    <property type="project" value="TreeGrafter"/>
</dbReference>